<organism evidence="1 2">
    <name type="scientific">Candidatus Jorgensenbacteria bacterium GWA1_54_12</name>
    <dbReference type="NCBI Taxonomy" id="1798468"/>
    <lineage>
        <taxon>Bacteria</taxon>
        <taxon>Candidatus Joergenseniibacteriota</taxon>
    </lineage>
</organism>
<dbReference type="STRING" id="1798468.A2110_02150"/>
<sequence>MAFMHEGLASGGWERLSLAEQLGNVGSEVLRASRSEGKDEKSFWTAVERALELFDLTLQDPRWKGRRREIGRAREVFCDAVYGGKLYKSSLPDLVRYFDVFALAAQSKR</sequence>
<evidence type="ECO:0000313" key="2">
    <source>
        <dbReference type="Proteomes" id="UP000176273"/>
    </source>
</evidence>
<gene>
    <name evidence="1" type="ORF">A2110_02150</name>
</gene>
<protein>
    <submittedName>
        <fullName evidence="1">Uncharacterized protein</fullName>
    </submittedName>
</protein>
<evidence type="ECO:0000313" key="1">
    <source>
        <dbReference type="EMBL" id="OGG37758.1"/>
    </source>
</evidence>
<proteinExistence type="predicted"/>
<accession>A0A1F6BLK8</accession>
<dbReference type="Proteomes" id="UP000176273">
    <property type="component" value="Unassembled WGS sequence"/>
</dbReference>
<name>A0A1F6BLK8_9BACT</name>
<dbReference type="EMBL" id="MFKH01000003">
    <property type="protein sequence ID" value="OGG37758.1"/>
    <property type="molecule type" value="Genomic_DNA"/>
</dbReference>
<comment type="caution">
    <text evidence="1">The sequence shown here is derived from an EMBL/GenBank/DDBJ whole genome shotgun (WGS) entry which is preliminary data.</text>
</comment>
<reference evidence="1 2" key="1">
    <citation type="journal article" date="2016" name="Nat. Commun.">
        <title>Thousands of microbial genomes shed light on interconnected biogeochemical processes in an aquifer system.</title>
        <authorList>
            <person name="Anantharaman K."/>
            <person name="Brown C.T."/>
            <person name="Hug L.A."/>
            <person name="Sharon I."/>
            <person name="Castelle C.J."/>
            <person name="Probst A.J."/>
            <person name="Thomas B.C."/>
            <person name="Singh A."/>
            <person name="Wilkins M.J."/>
            <person name="Karaoz U."/>
            <person name="Brodie E.L."/>
            <person name="Williams K.H."/>
            <person name="Hubbard S.S."/>
            <person name="Banfield J.F."/>
        </authorList>
    </citation>
    <scope>NUCLEOTIDE SEQUENCE [LARGE SCALE GENOMIC DNA]</scope>
</reference>
<dbReference type="AlphaFoldDB" id="A0A1F6BLK8"/>